<dbReference type="AlphaFoldDB" id="A0AAV7I438"/>
<comment type="caution">
    <text evidence="1">The sequence shown here is derived from an EMBL/GenBank/DDBJ whole genome shotgun (WGS) entry which is preliminary data.</text>
</comment>
<dbReference type="Proteomes" id="UP000826195">
    <property type="component" value="Unassembled WGS sequence"/>
</dbReference>
<organism evidence="1 2">
    <name type="scientific">Cotesia glomerata</name>
    <name type="common">Lepidopteran parasitic wasp</name>
    <name type="synonym">Apanteles glomeratus</name>
    <dbReference type="NCBI Taxonomy" id="32391"/>
    <lineage>
        <taxon>Eukaryota</taxon>
        <taxon>Metazoa</taxon>
        <taxon>Ecdysozoa</taxon>
        <taxon>Arthropoda</taxon>
        <taxon>Hexapoda</taxon>
        <taxon>Insecta</taxon>
        <taxon>Pterygota</taxon>
        <taxon>Neoptera</taxon>
        <taxon>Endopterygota</taxon>
        <taxon>Hymenoptera</taxon>
        <taxon>Apocrita</taxon>
        <taxon>Ichneumonoidea</taxon>
        <taxon>Braconidae</taxon>
        <taxon>Microgastrinae</taxon>
        <taxon>Cotesia</taxon>
    </lineage>
</organism>
<keyword evidence="2" id="KW-1185">Reference proteome</keyword>
<evidence type="ECO:0000313" key="1">
    <source>
        <dbReference type="EMBL" id="KAH0540588.1"/>
    </source>
</evidence>
<protein>
    <submittedName>
        <fullName evidence="1">Uncharacterized protein</fullName>
    </submittedName>
</protein>
<name>A0AAV7I438_COTGL</name>
<dbReference type="EMBL" id="JAHXZJ010002609">
    <property type="protein sequence ID" value="KAH0540588.1"/>
    <property type="molecule type" value="Genomic_DNA"/>
</dbReference>
<sequence>MMKGSVVFPIIDESEKRELKPQLIKYLQNPDSYNEIIFFKVRITTVICTINPHEVYFIEEIAFIPFYKMKQALCN</sequence>
<accession>A0AAV7I438</accession>
<reference evidence="1 2" key="1">
    <citation type="journal article" date="2021" name="J. Hered.">
        <title>A chromosome-level genome assembly of the parasitoid wasp, Cotesia glomerata (Hymenoptera: Braconidae).</title>
        <authorList>
            <person name="Pinto B.J."/>
            <person name="Weis J.J."/>
            <person name="Gamble T."/>
            <person name="Ode P.J."/>
            <person name="Paul R."/>
            <person name="Zaspel J.M."/>
        </authorList>
    </citation>
    <scope>NUCLEOTIDE SEQUENCE [LARGE SCALE GENOMIC DNA]</scope>
    <source>
        <strain evidence="1">CgM1</strain>
    </source>
</reference>
<evidence type="ECO:0000313" key="2">
    <source>
        <dbReference type="Proteomes" id="UP000826195"/>
    </source>
</evidence>
<proteinExistence type="predicted"/>
<gene>
    <name evidence="1" type="ORF">KQX54_018414</name>
</gene>